<dbReference type="EMBL" id="OX597815">
    <property type="protein sequence ID" value="CAI9717754.1"/>
    <property type="molecule type" value="Genomic_DNA"/>
</dbReference>
<dbReference type="Proteomes" id="UP001162480">
    <property type="component" value="Chromosome 2"/>
</dbReference>
<name>A0AA36EYA8_OCTVU</name>
<evidence type="ECO:0000256" key="2">
    <source>
        <dbReference type="SAM" id="SignalP"/>
    </source>
</evidence>
<evidence type="ECO:0000313" key="4">
    <source>
        <dbReference type="Proteomes" id="UP001162480"/>
    </source>
</evidence>
<evidence type="ECO:0000256" key="1">
    <source>
        <dbReference type="SAM" id="MobiDB-lite"/>
    </source>
</evidence>
<dbReference type="AlphaFoldDB" id="A0AA36EYA8"/>
<keyword evidence="4" id="KW-1185">Reference proteome</keyword>
<gene>
    <name evidence="3" type="ORF">OCTVUL_1B025493</name>
</gene>
<evidence type="ECO:0000313" key="3">
    <source>
        <dbReference type="EMBL" id="CAI9717754.1"/>
    </source>
</evidence>
<protein>
    <recommendedName>
        <fullName evidence="5">Secreted protein</fullName>
    </recommendedName>
</protein>
<reference evidence="3" key="1">
    <citation type="submission" date="2023-08" db="EMBL/GenBank/DDBJ databases">
        <authorList>
            <person name="Alioto T."/>
            <person name="Alioto T."/>
            <person name="Gomez Garrido J."/>
        </authorList>
    </citation>
    <scope>NUCLEOTIDE SEQUENCE</scope>
</reference>
<sequence length="101" mass="11148">MATNWLCLICWTAVSLTVTLNIVCLAQWNSVFARSSLSAAGARSRAGVSRPASDREKNNLRQQAMPEDNGLRNAVPKPFKRISRHVILGAQKLNVKSQNKD</sequence>
<keyword evidence="2" id="KW-0732">Signal</keyword>
<feature type="signal peptide" evidence="2">
    <location>
        <begin position="1"/>
        <end position="17"/>
    </location>
</feature>
<feature type="region of interest" description="Disordered" evidence="1">
    <location>
        <begin position="39"/>
        <end position="78"/>
    </location>
</feature>
<organism evidence="3 4">
    <name type="scientific">Octopus vulgaris</name>
    <name type="common">Common octopus</name>
    <dbReference type="NCBI Taxonomy" id="6645"/>
    <lineage>
        <taxon>Eukaryota</taxon>
        <taxon>Metazoa</taxon>
        <taxon>Spiralia</taxon>
        <taxon>Lophotrochozoa</taxon>
        <taxon>Mollusca</taxon>
        <taxon>Cephalopoda</taxon>
        <taxon>Coleoidea</taxon>
        <taxon>Octopodiformes</taxon>
        <taxon>Octopoda</taxon>
        <taxon>Incirrata</taxon>
        <taxon>Octopodidae</taxon>
        <taxon>Octopus</taxon>
    </lineage>
</organism>
<proteinExistence type="predicted"/>
<evidence type="ECO:0008006" key="5">
    <source>
        <dbReference type="Google" id="ProtNLM"/>
    </source>
</evidence>
<feature type="compositionally biased region" description="Low complexity" evidence="1">
    <location>
        <begin position="39"/>
        <end position="51"/>
    </location>
</feature>
<feature type="chain" id="PRO_5041224411" description="Secreted protein" evidence="2">
    <location>
        <begin position="18"/>
        <end position="101"/>
    </location>
</feature>
<accession>A0AA36EYA8</accession>